<dbReference type="GO" id="GO:0016757">
    <property type="term" value="F:glycosyltransferase activity"/>
    <property type="evidence" value="ECO:0007669"/>
    <property type="project" value="UniProtKB-KW"/>
</dbReference>
<proteinExistence type="inferred from homology"/>
<evidence type="ECO:0000259" key="2">
    <source>
        <dbReference type="Pfam" id="PF00156"/>
    </source>
</evidence>
<dbReference type="InterPro" id="IPR000836">
    <property type="entry name" value="PRTase_dom"/>
</dbReference>
<dbReference type="InterPro" id="IPR051910">
    <property type="entry name" value="ComF/GntX_DNA_util-trans"/>
</dbReference>
<dbReference type="CDD" id="cd06223">
    <property type="entry name" value="PRTases_typeI"/>
    <property type="match status" value="1"/>
</dbReference>
<dbReference type="EMBL" id="JJRY01000001">
    <property type="protein sequence ID" value="KEF40335.1"/>
    <property type="molecule type" value="Genomic_DNA"/>
</dbReference>
<evidence type="ECO:0000256" key="1">
    <source>
        <dbReference type="ARBA" id="ARBA00008007"/>
    </source>
</evidence>
<dbReference type="InterPro" id="IPR029057">
    <property type="entry name" value="PRTase-like"/>
</dbReference>
<dbReference type="PANTHER" id="PTHR47505:SF1">
    <property type="entry name" value="DNA UTILIZATION PROTEIN YHGH"/>
    <property type="match status" value="1"/>
</dbReference>
<reference evidence="3 4" key="1">
    <citation type="submission" date="2014-04" db="EMBL/GenBank/DDBJ databases">
        <title>Draft genome sequence of Bacillus azotoformans MEV2011, a (co-) denitrifying strain unable to grow in the presence of oxygen.</title>
        <authorList>
            <person name="Nielsen M."/>
            <person name="Schreiber L."/>
            <person name="Finster K."/>
            <person name="Schramm A."/>
        </authorList>
    </citation>
    <scope>NUCLEOTIDE SEQUENCE [LARGE SCALE GENOMIC DNA]</scope>
    <source>
        <strain evidence="3 4">MEV2011</strain>
    </source>
</reference>
<dbReference type="Gene3D" id="3.40.50.2020">
    <property type="match status" value="1"/>
</dbReference>
<protein>
    <submittedName>
        <fullName evidence="3">Putative amidophosphoribosyltransferase</fullName>
    </submittedName>
</protein>
<sequence>MNCLICRQPITEVITWNSLFTLSSRNIEPQICRQCNEKLEPITGEQCRICSRPFSKLEPKFRKQDLCNDCFNWEHNPEWQGLLTQNISVFHYNNFLKDLLAQFKFRGDHELVNIFTEPIQTKFKQTFDQKKPTIIIPVPLSIERQYERGFNQAQSLASLLSQQPIEEILERSHTEKQSKKNRSERLLTASPFHLKPDINPAQYKSKNLLIIDDIYTTGTTLRQIAKVLQPLSPNSIKSLTLARS</sequence>
<keyword evidence="3" id="KW-0328">Glycosyltransferase</keyword>
<dbReference type="Pfam" id="PF00156">
    <property type="entry name" value="Pribosyltran"/>
    <property type="match status" value="1"/>
</dbReference>
<evidence type="ECO:0000313" key="3">
    <source>
        <dbReference type="EMBL" id="KEF40335.1"/>
    </source>
</evidence>
<accession>A0A072P4C9</accession>
<keyword evidence="3" id="KW-0808">Transferase</keyword>
<comment type="caution">
    <text evidence="3">The sequence shown here is derived from an EMBL/GenBank/DDBJ whole genome shotgun (WGS) entry which is preliminary data.</text>
</comment>
<dbReference type="Proteomes" id="UP000027936">
    <property type="component" value="Unassembled WGS sequence"/>
</dbReference>
<dbReference type="PATRIC" id="fig|1348973.3.peg.349"/>
<dbReference type="RefSeq" id="WP_035192742.1">
    <property type="nucleotide sequence ID" value="NZ_JJRY01000001.1"/>
</dbReference>
<feature type="domain" description="Phosphoribosyltransferase" evidence="2">
    <location>
        <begin position="148"/>
        <end position="242"/>
    </location>
</feature>
<dbReference type="OrthoDB" id="9779910at2"/>
<dbReference type="AlphaFoldDB" id="A0A072P4C9"/>
<comment type="similarity">
    <text evidence="1">Belongs to the ComF/GntX family.</text>
</comment>
<dbReference type="SUPFAM" id="SSF53271">
    <property type="entry name" value="PRTase-like"/>
    <property type="match status" value="1"/>
</dbReference>
<organism evidence="3 4">
    <name type="scientific">Schinkia azotoformans MEV2011</name>
    <dbReference type="NCBI Taxonomy" id="1348973"/>
    <lineage>
        <taxon>Bacteria</taxon>
        <taxon>Bacillati</taxon>
        <taxon>Bacillota</taxon>
        <taxon>Bacilli</taxon>
        <taxon>Bacillales</taxon>
        <taxon>Bacillaceae</taxon>
        <taxon>Calidifontibacillus/Schinkia group</taxon>
        <taxon>Schinkia</taxon>
    </lineage>
</organism>
<dbReference type="PANTHER" id="PTHR47505">
    <property type="entry name" value="DNA UTILIZATION PROTEIN YHGH"/>
    <property type="match status" value="1"/>
</dbReference>
<gene>
    <name evidence="3" type="ORF">M670_00361</name>
</gene>
<evidence type="ECO:0000313" key="4">
    <source>
        <dbReference type="Proteomes" id="UP000027936"/>
    </source>
</evidence>
<name>A0A072P4C9_SCHAZ</name>